<dbReference type="AlphaFoldDB" id="A0A127JUB1"/>
<dbReference type="InterPro" id="IPR001789">
    <property type="entry name" value="Sig_transdc_resp-reg_receiver"/>
</dbReference>
<keyword evidence="5" id="KW-1185">Reference proteome</keyword>
<dbReference type="InterPro" id="IPR011006">
    <property type="entry name" value="CheY-like_superfamily"/>
</dbReference>
<sequence>MAQRIFIKVIGFSDVERHALNSLFRLSEQRETVYALWEPGAPEEPALALIDGQSYEAGVQLVLPQEHQLKFIWIGSRAPAQAWGAFERPISWPEVVHAMDDLFAPPLDLDVDLDGADTLPPPLEATPRKRALIASADRDERLYLRAKLSLVDLTQADDAESGAQALELARDNDYAVALVDMELPDMQGWELLRELAGGKRQIPHVIATKLGASLGERVRARLAGLDGLFDKPPDPARLHELLQKV</sequence>
<dbReference type="InterPro" id="IPR050595">
    <property type="entry name" value="Bact_response_regulator"/>
</dbReference>
<dbReference type="Proteomes" id="UP000070433">
    <property type="component" value="Chromosome"/>
</dbReference>
<dbReference type="PANTHER" id="PTHR44591">
    <property type="entry name" value="STRESS RESPONSE REGULATOR PROTEIN 1"/>
    <property type="match status" value="1"/>
</dbReference>
<dbReference type="Gene3D" id="3.40.50.2300">
    <property type="match status" value="1"/>
</dbReference>
<evidence type="ECO:0000256" key="1">
    <source>
        <dbReference type="ARBA" id="ARBA00022553"/>
    </source>
</evidence>
<dbReference type="RefSeq" id="WP_061494952.1">
    <property type="nucleotide sequence ID" value="NZ_CP010951.1"/>
</dbReference>
<dbReference type="Pfam" id="PF00072">
    <property type="entry name" value="Response_reg"/>
    <property type="match status" value="1"/>
</dbReference>
<dbReference type="SUPFAM" id="SSF52172">
    <property type="entry name" value="CheY-like"/>
    <property type="match status" value="1"/>
</dbReference>
<dbReference type="OrthoDB" id="8896819at2"/>
<gene>
    <name evidence="4" type="ORF">UC35_00235</name>
</gene>
<dbReference type="PROSITE" id="PS50110">
    <property type="entry name" value="RESPONSE_REGULATORY"/>
    <property type="match status" value="1"/>
</dbReference>
<name>A0A127JUB1_9BURK</name>
<evidence type="ECO:0000259" key="3">
    <source>
        <dbReference type="PROSITE" id="PS50110"/>
    </source>
</evidence>
<dbReference type="GO" id="GO:0000160">
    <property type="term" value="P:phosphorelay signal transduction system"/>
    <property type="evidence" value="ECO:0007669"/>
    <property type="project" value="InterPro"/>
</dbReference>
<accession>A0A127JUB1</accession>
<dbReference type="SMART" id="SM00448">
    <property type="entry name" value="REC"/>
    <property type="match status" value="1"/>
</dbReference>
<evidence type="ECO:0000313" key="4">
    <source>
        <dbReference type="EMBL" id="AMO21582.1"/>
    </source>
</evidence>
<protein>
    <recommendedName>
        <fullName evidence="3">Response regulatory domain-containing protein</fullName>
    </recommendedName>
</protein>
<dbReference type="EMBL" id="CP010951">
    <property type="protein sequence ID" value="AMO21582.1"/>
    <property type="molecule type" value="Genomic_DNA"/>
</dbReference>
<keyword evidence="1 2" id="KW-0597">Phosphoprotein</keyword>
<evidence type="ECO:0000256" key="2">
    <source>
        <dbReference type="PROSITE-ProRule" id="PRU00169"/>
    </source>
</evidence>
<dbReference type="PANTHER" id="PTHR44591:SF3">
    <property type="entry name" value="RESPONSE REGULATORY DOMAIN-CONTAINING PROTEIN"/>
    <property type="match status" value="1"/>
</dbReference>
<evidence type="ECO:0000313" key="5">
    <source>
        <dbReference type="Proteomes" id="UP000070433"/>
    </source>
</evidence>
<reference evidence="4 5" key="1">
    <citation type="journal article" date="2014" name="Int. J. Syst. Evol. Microbiol.">
        <title>Ramlibacter solisilvae sp. nov., isolated from forest soil, and emended description of the genus Ramlibacter.</title>
        <authorList>
            <person name="Lee H.J."/>
            <person name="Lee S.H."/>
            <person name="Lee S.S."/>
            <person name="Lee J.S."/>
            <person name="Kim Y."/>
            <person name="Kim S.C."/>
            <person name="Jeon C.O."/>
        </authorList>
    </citation>
    <scope>NUCLEOTIDE SEQUENCE [LARGE SCALE GENOMIC DNA]</scope>
    <source>
        <strain evidence="4 5">5-10</strain>
    </source>
</reference>
<proteinExistence type="predicted"/>
<organism evidence="4 5">
    <name type="scientific">Ramlibacter tataouinensis</name>
    <dbReference type="NCBI Taxonomy" id="94132"/>
    <lineage>
        <taxon>Bacteria</taxon>
        <taxon>Pseudomonadati</taxon>
        <taxon>Pseudomonadota</taxon>
        <taxon>Betaproteobacteria</taxon>
        <taxon>Burkholderiales</taxon>
        <taxon>Comamonadaceae</taxon>
        <taxon>Ramlibacter</taxon>
    </lineage>
</organism>
<feature type="domain" description="Response regulatory" evidence="3">
    <location>
        <begin position="130"/>
        <end position="245"/>
    </location>
</feature>
<feature type="modified residue" description="4-aspartylphosphate" evidence="2">
    <location>
        <position position="180"/>
    </location>
</feature>